<name>A0A9D1IHF4_9BURK</name>
<sequence length="158" mass="18371">MSHQLDFRPEAMHLSDPVELFKFFDGYLDYTLDFMEQAKDPEAFSNSISEHAMFITMAFTQKIPMVVVDEKDFGEALVKRLKKSLRDDGMILENSSILLNAKAEDFVFYTATLMVQQFMELIKDSGEKEHTSSVFDLRRNAFVQDWVNRFLGLDKYAN</sequence>
<dbReference type="AlphaFoldDB" id="A0A9D1IHF4"/>
<organism evidence="1 2">
    <name type="scientific">Candidatus Aphodousia faecigallinarum</name>
    <dbReference type="NCBI Taxonomy" id="2840677"/>
    <lineage>
        <taxon>Bacteria</taxon>
        <taxon>Pseudomonadati</taxon>
        <taxon>Pseudomonadota</taxon>
        <taxon>Betaproteobacteria</taxon>
        <taxon>Burkholderiales</taxon>
        <taxon>Sutterellaceae</taxon>
        <taxon>Sutterellaceae incertae sedis</taxon>
        <taxon>Candidatus Aphodousia</taxon>
    </lineage>
</organism>
<reference evidence="1" key="2">
    <citation type="journal article" date="2021" name="PeerJ">
        <title>Extensive microbial diversity within the chicken gut microbiome revealed by metagenomics and culture.</title>
        <authorList>
            <person name="Gilroy R."/>
            <person name="Ravi A."/>
            <person name="Getino M."/>
            <person name="Pursley I."/>
            <person name="Horton D.L."/>
            <person name="Alikhan N.F."/>
            <person name="Baker D."/>
            <person name="Gharbi K."/>
            <person name="Hall N."/>
            <person name="Watson M."/>
            <person name="Adriaenssens E.M."/>
            <person name="Foster-Nyarko E."/>
            <person name="Jarju S."/>
            <person name="Secka A."/>
            <person name="Antonio M."/>
            <person name="Oren A."/>
            <person name="Chaudhuri R.R."/>
            <person name="La Ragione R."/>
            <person name="Hildebrand F."/>
            <person name="Pallen M.J."/>
        </authorList>
    </citation>
    <scope>NUCLEOTIDE SEQUENCE</scope>
    <source>
        <strain evidence="1">7463</strain>
    </source>
</reference>
<evidence type="ECO:0000313" key="2">
    <source>
        <dbReference type="Proteomes" id="UP000824083"/>
    </source>
</evidence>
<dbReference type="EMBL" id="DVMY01000018">
    <property type="protein sequence ID" value="HIU36796.1"/>
    <property type="molecule type" value="Genomic_DNA"/>
</dbReference>
<reference evidence="1" key="1">
    <citation type="submission" date="2020-10" db="EMBL/GenBank/DDBJ databases">
        <authorList>
            <person name="Gilroy R."/>
        </authorList>
    </citation>
    <scope>NUCLEOTIDE SEQUENCE</scope>
    <source>
        <strain evidence="1">7463</strain>
    </source>
</reference>
<protein>
    <submittedName>
        <fullName evidence="1">Uncharacterized protein</fullName>
    </submittedName>
</protein>
<proteinExistence type="predicted"/>
<evidence type="ECO:0000313" key="1">
    <source>
        <dbReference type="EMBL" id="HIU36796.1"/>
    </source>
</evidence>
<accession>A0A9D1IHF4</accession>
<gene>
    <name evidence="1" type="ORF">IAC56_00735</name>
</gene>
<dbReference type="Proteomes" id="UP000824083">
    <property type="component" value="Unassembled WGS sequence"/>
</dbReference>
<comment type="caution">
    <text evidence="1">The sequence shown here is derived from an EMBL/GenBank/DDBJ whole genome shotgun (WGS) entry which is preliminary data.</text>
</comment>